<dbReference type="AlphaFoldDB" id="A0AAW5T517"/>
<evidence type="ECO:0000256" key="1">
    <source>
        <dbReference type="SAM" id="MobiDB-lite"/>
    </source>
</evidence>
<sequence>MHGRRLPHWGSGHTSGPGAVELRVPARTEALAVLRAMTGCLAKYEELDSDTAADLALAVDEAGTVLIGLAAPGAALLLVEDPRARDLNVRISTICDGVDNDPDSVVLSGFSRRVLEALAEEVGTFVDDADFGSETGGPPAVGISLTIRRNRAGVSARR</sequence>
<evidence type="ECO:0000313" key="3">
    <source>
        <dbReference type="Proteomes" id="UP001141659"/>
    </source>
</evidence>
<feature type="region of interest" description="Disordered" evidence="1">
    <location>
        <begin position="1"/>
        <end position="20"/>
    </location>
</feature>
<reference evidence="2" key="1">
    <citation type="submission" date="2020-07" db="EMBL/GenBank/DDBJ databases">
        <authorList>
            <person name="Pettersson B.M.F."/>
            <person name="Behra P.R.K."/>
            <person name="Ramesh M."/>
            <person name="Das S."/>
            <person name="Dasgupta S."/>
            <person name="Kirsebom L.A."/>
        </authorList>
    </citation>
    <scope>NUCLEOTIDE SEQUENCE</scope>
    <source>
        <strain evidence="2">DSM 44242</strain>
    </source>
</reference>
<dbReference type="EMBL" id="JACKVC010000016">
    <property type="protein sequence ID" value="MCV7389329.1"/>
    <property type="molecule type" value="Genomic_DNA"/>
</dbReference>
<organism evidence="2 3">
    <name type="scientific">Mycolicibacterium porcinum</name>
    <dbReference type="NCBI Taxonomy" id="39693"/>
    <lineage>
        <taxon>Bacteria</taxon>
        <taxon>Bacillati</taxon>
        <taxon>Actinomycetota</taxon>
        <taxon>Actinomycetes</taxon>
        <taxon>Mycobacteriales</taxon>
        <taxon>Mycobacteriaceae</taxon>
        <taxon>Mycolicibacterium</taxon>
    </lineage>
</organism>
<accession>A0AAW5T517</accession>
<gene>
    <name evidence="2" type="ORF">H5P34_14830</name>
</gene>
<reference evidence="2" key="2">
    <citation type="journal article" date="2022" name="BMC Genomics">
        <title>Comparative genome analysis of mycobacteria focusing on tRNA and non-coding RNA.</title>
        <authorList>
            <person name="Behra P.R.K."/>
            <person name="Pettersson B.M.F."/>
            <person name="Ramesh M."/>
            <person name="Das S."/>
            <person name="Dasgupta S."/>
            <person name="Kirsebom L.A."/>
        </authorList>
    </citation>
    <scope>NUCLEOTIDE SEQUENCE</scope>
    <source>
        <strain evidence="2">DSM 44242</strain>
    </source>
</reference>
<evidence type="ECO:0000313" key="2">
    <source>
        <dbReference type="EMBL" id="MCV7389329.1"/>
    </source>
</evidence>
<protein>
    <submittedName>
        <fullName evidence="2">Anti-sigma factor</fullName>
    </submittedName>
</protein>
<name>A0AAW5T517_9MYCO</name>
<comment type="caution">
    <text evidence="2">The sequence shown here is derived from an EMBL/GenBank/DDBJ whole genome shotgun (WGS) entry which is preliminary data.</text>
</comment>
<proteinExistence type="predicted"/>
<dbReference type="Proteomes" id="UP001141659">
    <property type="component" value="Unassembled WGS sequence"/>
</dbReference>